<proteinExistence type="predicted"/>
<dbReference type="EMBL" id="JADDUC020000012">
    <property type="protein sequence ID" value="KAI1235529.1"/>
    <property type="molecule type" value="Genomic_DNA"/>
</dbReference>
<dbReference type="Proteomes" id="UP000618051">
    <property type="component" value="Unassembled WGS sequence"/>
</dbReference>
<comment type="subcellular location">
    <subcellularLocation>
        <location evidence="1">Nucleus</location>
    </subcellularLocation>
</comment>
<dbReference type="PANTHER" id="PTHR13495:SF0">
    <property type="entry name" value="PSME3-INTERACTING PROTEIN"/>
    <property type="match status" value="1"/>
</dbReference>
<dbReference type="PANTHER" id="PTHR13495">
    <property type="entry name" value="NEFA-INTERACTING NUCLEAR PROTEIN NIP30"/>
    <property type="match status" value="1"/>
</dbReference>
<name>A0A835NUP2_9PASS</name>
<feature type="region of interest" description="Disordered" evidence="3">
    <location>
        <begin position="31"/>
        <end position="59"/>
    </location>
</feature>
<comment type="caution">
    <text evidence="5">The sequence shown here is derived from an EMBL/GenBank/DDBJ whole genome shotgun (WGS) entry which is preliminary data.</text>
</comment>
<sequence length="310" mass="34845">MKGHYSTMDGGDGTADLVINKRFVSEAELEERRKRRQEEWEKVRKPEDPKECPEEAYDPRSLYERLQEQREKKQQEFEEQFKFKNMVRGLDEDETHFLDEVSRQQELLEKQRREEELKELNEYRISFALKWLNSSSQAAAWTSSHGKLVLIPERALITEDSGNSVKRLKLDTDHDEKNQEKPSCVPLGSSSVGGSTVHCPSAAVCIGILPGLGAYSGSSDSESSSDSEGTINSTGKIVSSVFRGNSFFDGPTGFGNMQRVQPGTALRGLRVDGWQVLVLEVLHDLLGQLCQHSFGQGLLGDLREFTGTEE</sequence>
<dbReference type="InterPro" id="IPR019331">
    <property type="entry name" value="FAM192A/Fyv6_N"/>
</dbReference>
<dbReference type="AlphaFoldDB" id="A0A835NUP2"/>
<gene>
    <name evidence="6" type="ORF">IHE44_0002408</name>
    <name evidence="5" type="ORF">IHE44_008560</name>
</gene>
<accession>A0A835NUP2</accession>
<organism evidence="5">
    <name type="scientific">Lamprotornis superbus</name>
    <dbReference type="NCBI Taxonomy" id="245042"/>
    <lineage>
        <taxon>Eukaryota</taxon>
        <taxon>Metazoa</taxon>
        <taxon>Chordata</taxon>
        <taxon>Craniata</taxon>
        <taxon>Vertebrata</taxon>
        <taxon>Euteleostomi</taxon>
        <taxon>Archelosauria</taxon>
        <taxon>Archosauria</taxon>
        <taxon>Dinosauria</taxon>
        <taxon>Saurischia</taxon>
        <taxon>Theropoda</taxon>
        <taxon>Coelurosauria</taxon>
        <taxon>Aves</taxon>
        <taxon>Neognathae</taxon>
        <taxon>Neoaves</taxon>
        <taxon>Telluraves</taxon>
        <taxon>Australaves</taxon>
        <taxon>Passeriformes</taxon>
        <taxon>Sturnidae</taxon>
        <taxon>Lamprotornis</taxon>
    </lineage>
</organism>
<keyword evidence="2" id="KW-0539">Nucleus</keyword>
<dbReference type="EMBL" id="JADDUC010000033">
    <property type="protein sequence ID" value="KAG0122812.1"/>
    <property type="molecule type" value="Genomic_DNA"/>
</dbReference>
<dbReference type="InterPro" id="IPR039845">
    <property type="entry name" value="FAM192A"/>
</dbReference>
<reference evidence="6 7" key="2">
    <citation type="journal article" date="2021" name="J. Hered.">
        <title>Feather Gene Expression Elucidates the Developmental Basis of Plumage Iridescence in African Starlings.</title>
        <authorList>
            <person name="Rubenstein D.R."/>
            <person name="Corvelo A."/>
            <person name="MacManes M.D."/>
            <person name="Maia R."/>
            <person name="Narzisi G."/>
            <person name="Rousaki A."/>
            <person name="Vandenabeele P."/>
            <person name="Shawkey M.D."/>
            <person name="Solomon J."/>
        </authorList>
    </citation>
    <scope>NUCLEOTIDE SEQUENCE [LARGE SCALE GENOMIC DNA]</scope>
    <source>
        <strain evidence="6">SS15</strain>
    </source>
</reference>
<protein>
    <recommendedName>
        <fullName evidence="4">FAM192A/Fyv6 N-terminal domain-containing protein</fullName>
    </recommendedName>
</protein>
<evidence type="ECO:0000256" key="2">
    <source>
        <dbReference type="ARBA" id="ARBA00023242"/>
    </source>
</evidence>
<evidence type="ECO:0000259" key="4">
    <source>
        <dbReference type="Pfam" id="PF10187"/>
    </source>
</evidence>
<reference evidence="5" key="1">
    <citation type="submission" date="2020-10" db="EMBL/GenBank/DDBJ databases">
        <title>Feather gene expression reveals the developmental basis of iridescence in African starlings.</title>
        <authorList>
            <person name="Rubenstein D.R."/>
        </authorList>
    </citation>
    <scope>NUCLEOTIDE SEQUENCE</scope>
    <source>
        <strain evidence="5">SS15</strain>
        <tissue evidence="5">Liver</tissue>
    </source>
</reference>
<evidence type="ECO:0000313" key="7">
    <source>
        <dbReference type="Proteomes" id="UP000618051"/>
    </source>
</evidence>
<evidence type="ECO:0000313" key="6">
    <source>
        <dbReference type="EMBL" id="KAI1235529.1"/>
    </source>
</evidence>
<dbReference type="OrthoDB" id="75807at2759"/>
<dbReference type="Pfam" id="PF10187">
    <property type="entry name" value="FAM192A_Fyv6_N"/>
    <property type="match status" value="1"/>
</dbReference>
<evidence type="ECO:0000313" key="5">
    <source>
        <dbReference type="EMBL" id="KAG0122812.1"/>
    </source>
</evidence>
<keyword evidence="7" id="KW-1185">Reference proteome</keyword>
<dbReference type="GO" id="GO:0005634">
    <property type="term" value="C:nucleus"/>
    <property type="evidence" value="ECO:0007669"/>
    <property type="project" value="UniProtKB-SubCell"/>
</dbReference>
<feature type="domain" description="FAM192A/Fyv6 N-terminal" evidence="4">
    <location>
        <begin position="23"/>
        <end position="124"/>
    </location>
</feature>
<reference evidence="6" key="3">
    <citation type="submission" date="2022-01" db="EMBL/GenBank/DDBJ databases">
        <authorList>
            <person name="Rubenstein D.R."/>
        </authorList>
    </citation>
    <scope>NUCLEOTIDE SEQUENCE</scope>
    <source>
        <strain evidence="6">SS15</strain>
        <tissue evidence="6">Liver</tissue>
    </source>
</reference>
<evidence type="ECO:0000256" key="1">
    <source>
        <dbReference type="ARBA" id="ARBA00004123"/>
    </source>
</evidence>
<evidence type="ECO:0000256" key="3">
    <source>
        <dbReference type="SAM" id="MobiDB-lite"/>
    </source>
</evidence>